<dbReference type="InterPro" id="IPR013525">
    <property type="entry name" value="ABC2_TM"/>
</dbReference>
<evidence type="ECO:0000313" key="10">
    <source>
        <dbReference type="EMBL" id="MBB6217175.1"/>
    </source>
</evidence>
<feature type="transmembrane region" description="Helical" evidence="8">
    <location>
        <begin position="345"/>
        <end position="365"/>
    </location>
</feature>
<keyword evidence="7 8" id="KW-0472">Membrane</keyword>
<keyword evidence="5 8" id="KW-0812">Transmembrane</keyword>
<keyword evidence="11" id="KW-1185">Reference proteome</keyword>
<dbReference type="AlphaFoldDB" id="A0A841L4C0"/>
<evidence type="ECO:0000313" key="11">
    <source>
        <dbReference type="Proteomes" id="UP000579281"/>
    </source>
</evidence>
<gene>
    <name evidence="10" type="ORF">HNQ80_003294</name>
</gene>
<dbReference type="PANTHER" id="PTHR30294:SF48">
    <property type="entry name" value="LINEARMYCIN RESISTANCE PERMEASE PROTEIN LNRM"/>
    <property type="match status" value="1"/>
</dbReference>
<feature type="transmembrane region" description="Helical" evidence="8">
    <location>
        <begin position="20"/>
        <end position="43"/>
    </location>
</feature>
<evidence type="ECO:0000256" key="4">
    <source>
        <dbReference type="ARBA" id="ARBA00022475"/>
    </source>
</evidence>
<evidence type="ECO:0000256" key="3">
    <source>
        <dbReference type="ARBA" id="ARBA00022448"/>
    </source>
</evidence>
<keyword evidence="6 8" id="KW-1133">Transmembrane helix</keyword>
<organism evidence="10 11">
    <name type="scientific">Anaerosolibacter carboniphilus</name>
    <dbReference type="NCBI Taxonomy" id="1417629"/>
    <lineage>
        <taxon>Bacteria</taxon>
        <taxon>Bacillati</taxon>
        <taxon>Bacillota</taxon>
        <taxon>Clostridia</taxon>
        <taxon>Peptostreptococcales</taxon>
        <taxon>Thermotaleaceae</taxon>
        <taxon>Anaerosolibacter</taxon>
    </lineage>
</organism>
<comment type="caution">
    <text evidence="10">The sequence shown here is derived from an EMBL/GenBank/DDBJ whole genome shotgun (WGS) entry which is preliminary data.</text>
</comment>
<feature type="transmembrane region" description="Helical" evidence="8">
    <location>
        <begin position="235"/>
        <end position="257"/>
    </location>
</feature>
<dbReference type="GO" id="GO:0140359">
    <property type="term" value="F:ABC-type transporter activity"/>
    <property type="evidence" value="ECO:0007669"/>
    <property type="project" value="InterPro"/>
</dbReference>
<dbReference type="Proteomes" id="UP000579281">
    <property type="component" value="Unassembled WGS sequence"/>
</dbReference>
<reference evidence="10 11" key="1">
    <citation type="submission" date="2020-08" db="EMBL/GenBank/DDBJ databases">
        <title>Genomic Encyclopedia of Type Strains, Phase IV (KMG-IV): sequencing the most valuable type-strain genomes for metagenomic binning, comparative biology and taxonomic classification.</title>
        <authorList>
            <person name="Goeker M."/>
        </authorList>
    </citation>
    <scope>NUCLEOTIDE SEQUENCE [LARGE SCALE GENOMIC DNA]</scope>
    <source>
        <strain evidence="10 11">DSM 103526</strain>
    </source>
</reference>
<dbReference type="GO" id="GO:0005886">
    <property type="term" value="C:plasma membrane"/>
    <property type="evidence" value="ECO:0007669"/>
    <property type="project" value="UniProtKB-SubCell"/>
</dbReference>
<sequence length="427" mass="47684">MHGVYIALNDLKITLKDRKVTMILLIMPMLLITVLGTALSSAFTPDAMTDLYRISIAIVEGEPANLLELEEFIPIDQIEKLQTTLSDLDINRITIEEVLQSEDIKNLISYEILDQNAALTKLKAKEISGIVYLPDQFANRYIMGKKSEIKIMTNTDSQMDKMILLAIFKGFSAQLSLPRIAANVVQEENIKEGLGSFSFSATGEDIKSLAIDKNISLQFYQRTEVGKRLITSKEYYTAAVAVMFMLFSAGYGLMNMLHDRDHFTLMRQLIASVSKFQMLLGKFLYTLFLCVIQLTILFAYGYVVMGIRLPSDLLAFVILIFAASFSMAGLSVLLCGIVKNQRGAVIFQSLIINILSLLGGSFIPIEVMPKIFRPLIDFTPNGRASRAFLHLIEDGQLSEISSSILMLLGFGTLCLLIGIHIFRPTER</sequence>
<feature type="domain" description="ABC transmembrane type-2" evidence="9">
    <location>
        <begin position="195"/>
        <end position="425"/>
    </location>
</feature>
<proteinExistence type="inferred from homology"/>
<dbReference type="PROSITE" id="PS51012">
    <property type="entry name" value="ABC_TM2"/>
    <property type="match status" value="1"/>
</dbReference>
<feature type="transmembrane region" description="Helical" evidence="8">
    <location>
        <begin position="400"/>
        <end position="422"/>
    </location>
</feature>
<dbReference type="RefSeq" id="WP_184311685.1">
    <property type="nucleotide sequence ID" value="NZ_JACHEN010000021.1"/>
</dbReference>
<comment type="subcellular location">
    <subcellularLocation>
        <location evidence="1">Cell membrane</location>
        <topology evidence="1">Multi-pass membrane protein</topology>
    </subcellularLocation>
</comment>
<evidence type="ECO:0000259" key="9">
    <source>
        <dbReference type="PROSITE" id="PS51012"/>
    </source>
</evidence>
<dbReference type="InterPro" id="IPR051449">
    <property type="entry name" value="ABC-2_transporter_component"/>
</dbReference>
<accession>A0A841L4C0</accession>
<name>A0A841L4C0_9FIRM</name>
<evidence type="ECO:0000256" key="6">
    <source>
        <dbReference type="ARBA" id="ARBA00022989"/>
    </source>
</evidence>
<feature type="transmembrane region" description="Helical" evidence="8">
    <location>
        <begin position="313"/>
        <end position="338"/>
    </location>
</feature>
<evidence type="ECO:0000256" key="2">
    <source>
        <dbReference type="ARBA" id="ARBA00007783"/>
    </source>
</evidence>
<protein>
    <submittedName>
        <fullName evidence="10">ABC-2 type transport system permease protein</fullName>
    </submittedName>
</protein>
<feature type="transmembrane region" description="Helical" evidence="8">
    <location>
        <begin position="283"/>
        <end position="307"/>
    </location>
</feature>
<keyword evidence="3" id="KW-0813">Transport</keyword>
<keyword evidence="4" id="KW-1003">Cell membrane</keyword>
<dbReference type="Gene3D" id="3.40.1710.10">
    <property type="entry name" value="abc type-2 transporter like domain"/>
    <property type="match status" value="1"/>
</dbReference>
<dbReference type="InterPro" id="IPR047817">
    <property type="entry name" value="ABC2_TM_bact-type"/>
</dbReference>
<evidence type="ECO:0000256" key="8">
    <source>
        <dbReference type="SAM" id="Phobius"/>
    </source>
</evidence>
<evidence type="ECO:0000256" key="7">
    <source>
        <dbReference type="ARBA" id="ARBA00023136"/>
    </source>
</evidence>
<evidence type="ECO:0000256" key="1">
    <source>
        <dbReference type="ARBA" id="ARBA00004651"/>
    </source>
</evidence>
<dbReference type="EMBL" id="JACHEN010000021">
    <property type="protein sequence ID" value="MBB6217175.1"/>
    <property type="molecule type" value="Genomic_DNA"/>
</dbReference>
<dbReference type="PANTHER" id="PTHR30294">
    <property type="entry name" value="MEMBRANE COMPONENT OF ABC TRANSPORTER YHHJ-RELATED"/>
    <property type="match status" value="1"/>
</dbReference>
<comment type="similarity">
    <text evidence="2">Belongs to the ABC-2 integral membrane protein family.</text>
</comment>
<evidence type="ECO:0000256" key="5">
    <source>
        <dbReference type="ARBA" id="ARBA00022692"/>
    </source>
</evidence>
<dbReference type="Pfam" id="PF12698">
    <property type="entry name" value="ABC2_membrane_3"/>
    <property type="match status" value="1"/>
</dbReference>